<proteinExistence type="predicted"/>
<dbReference type="EMBL" id="MCFG01000136">
    <property type="protein sequence ID" value="ORX80764.1"/>
    <property type="molecule type" value="Genomic_DNA"/>
</dbReference>
<accession>A0A1Y1X636</accession>
<reference evidence="1 2" key="2">
    <citation type="submission" date="2016-08" db="EMBL/GenBank/DDBJ databases">
        <title>Pervasive Adenine N6-methylation of Active Genes in Fungi.</title>
        <authorList>
            <consortium name="DOE Joint Genome Institute"/>
            <person name="Mondo S.J."/>
            <person name="Dannebaum R.O."/>
            <person name="Kuo R.C."/>
            <person name="Labutti K."/>
            <person name="Haridas S."/>
            <person name="Kuo A."/>
            <person name="Salamov A."/>
            <person name="Ahrendt S.R."/>
            <person name="Lipzen A."/>
            <person name="Sullivan W."/>
            <person name="Andreopoulos W.B."/>
            <person name="Clum A."/>
            <person name="Lindquist E."/>
            <person name="Daum C."/>
            <person name="Ramamoorthy G.K."/>
            <person name="Gryganskyi A."/>
            <person name="Culley D."/>
            <person name="Magnuson J.K."/>
            <person name="James T.Y."/>
            <person name="O'Malley M.A."/>
            <person name="Stajich J.E."/>
            <person name="Spatafora J.W."/>
            <person name="Visel A."/>
            <person name="Grigoriev I.V."/>
        </authorList>
    </citation>
    <scope>NUCLEOTIDE SEQUENCE [LARGE SCALE GENOMIC DNA]</scope>
    <source>
        <strain evidence="1 2">S4</strain>
    </source>
</reference>
<comment type="caution">
    <text evidence="1">The sequence shown here is derived from an EMBL/GenBank/DDBJ whole genome shotgun (WGS) entry which is preliminary data.</text>
</comment>
<protein>
    <submittedName>
        <fullName evidence="1">Uncharacterized protein</fullName>
    </submittedName>
</protein>
<keyword evidence="2" id="KW-1185">Reference proteome</keyword>
<sequence length="145" mass="16981">MKNNYKIDYFCVKNDTQQSLTFRLFEGHYDVYKYEFSSIKEGLINKTKFSDNYNITLLPNDRIIYRTMYSFIKSGGESTLELEDKSGSIVFVNNSFNDFKLGKSYIVKITSHIPIWEDSYLSIADNIFQIEPLSPLISDEEFDTK</sequence>
<reference evidence="1 2" key="1">
    <citation type="submission" date="2016-08" db="EMBL/GenBank/DDBJ databases">
        <title>A Parts List for Fungal Cellulosomes Revealed by Comparative Genomics.</title>
        <authorList>
            <consortium name="DOE Joint Genome Institute"/>
            <person name="Haitjema C.H."/>
            <person name="Gilmore S.P."/>
            <person name="Henske J.K."/>
            <person name="Solomon K.V."/>
            <person name="De Groot R."/>
            <person name="Kuo A."/>
            <person name="Mondo S.J."/>
            <person name="Salamov A.A."/>
            <person name="Labutti K."/>
            <person name="Zhao Z."/>
            <person name="Chiniquy J."/>
            <person name="Barry K."/>
            <person name="Brewer H.M."/>
            <person name="Purvine S.O."/>
            <person name="Wright A.T."/>
            <person name="Boxma B."/>
            <person name="Van Alen T."/>
            <person name="Hackstein J.H."/>
            <person name="Baker S.E."/>
            <person name="Grigoriev I.V."/>
            <person name="O'Malley M.A."/>
        </authorList>
    </citation>
    <scope>NUCLEOTIDE SEQUENCE [LARGE SCALE GENOMIC DNA]</scope>
    <source>
        <strain evidence="1 2">S4</strain>
    </source>
</reference>
<name>A0A1Y1X636_9FUNG</name>
<dbReference type="AlphaFoldDB" id="A0A1Y1X636"/>
<evidence type="ECO:0000313" key="2">
    <source>
        <dbReference type="Proteomes" id="UP000193944"/>
    </source>
</evidence>
<gene>
    <name evidence="1" type="ORF">BCR32DRAFT_245389</name>
</gene>
<dbReference type="Proteomes" id="UP000193944">
    <property type="component" value="Unassembled WGS sequence"/>
</dbReference>
<organism evidence="1 2">
    <name type="scientific">Anaeromyces robustus</name>
    <dbReference type="NCBI Taxonomy" id="1754192"/>
    <lineage>
        <taxon>Eukaryota</taxon>
        <taxon>Fungi</taxon>
        <taxon>Fungi incertae sedis</taxon>
        <taxon>Chytridiomycota</taxon>
        <taxon>Chytridiomycota incertae sedis</taxon>
        <taxon>Neocallimastigomycetes</taxon>
        <taxon>Neocallimastigales</taxon>
        <taxon>Neocallimastigaceae</taxon>
        <taxon>Anaeromyces</taxon>
    </lineage>
</organism>
<evidence type="ECO:0000313" key="1">
    <source>
        <dbReference type="EMBL" id="ORX80764.1"/>
    </source>
</evidence>